<keyword evidence="5" id="KW-0805">Transcription regulation</keyword>
<dbReference type="Pfam" id="PF12310">
    <property type="entry name" value="Elf-1_N"/>
    <property type="match status" value="1"/>
</dbReference>
<dbReference type="InterPro" id="IPR022084">
    <property type="entry name" value="TF_Elf_N"/>
</dbReference>
<evidence type="ECO:0000256" key="4">
    <source>
        <dbReference type="ARBA" id="ARBA00022553"/>
    </source>
</evidence>
<dbReference type="PROSITE" id="PS00346">
    <property type="entry name" value="ETS_DOMAIN_2"/>
    <property type="match status" value="1"/>
</dbReference>
<evidence type="ECO:0000256" key="7">
    <source>
        <dbReference type="ARBA" id="ARBA00023159"/>
    </source>
</evidence>
<dbReference type="SMART" id="SM00413">
    <property type="entry name" value="ETS"/>
    <property type="match status" value="1"/>
</dbReference>
<dbReference type="AlphaFoldDB" id="A0A9D3RKD5"/>
<dbReference type="GO" id="GO:0030154">
    <property type="term" value="P:cell differentiation"/>
    <property type="evidence" value="ECO:0007669"/>
    <property type="project" value="TreeGrafter"/>
</dbReference>
<dbReference type="SUPFAM" id="SSF46785">
    <property type="entry name" value="Winged helix' DNA-binding domain"/>
    <property type="match status" value="1"/>
</dbReference>
<keyword evidence="9 10" id="KW-0539">Nucleus</keyword>
<dbReference type="Proteomes" id="UP001044222">
    <property type="component" value="Chromosome 16"/>
</dbReference>
<keyword evidence="4" id="KW-0597">Phosphoprotein</keyword>
<reference evidence="13" key="1">
    <citation type="submission" date="2021-01" db="EMBL/GenBank/DDBJ databases">
        <title>A chromosome-scale assembly of European eel, Anguilla anguilla.</title>
        <authorList>
            <person name="Henkel C."/>
            <person name="Jong-Raadsen S.A."/>
            <person name="Dufour S."/>
            <person name="Weltzien F.-A."/>
            <person name="Palstra A.P."/>
            <person name="Pelster B."/>
            <person name="Spaink H.P."/>
            <person name="Van Den Thillart G.E."/>
            <person name="Jansen H."/>
            <person name="Zahm M."/>
            <person name="Klopp C."/>
            <person name="Cedric C."/>
            <person name="Louis A."/>
            <person name="Berthelot C."/>
            <person name="Parey E."/>
            <person name="Roest Crollius H."/>
            <person name="Montfort J."/>
            <person name="Robinson-Rechavi M."/>
            <person name="Bucao C."/>
            <person name="Bouchez O."/>
            <person name="Gislard M."/>
            <person name="Lluch J."/>
            <person name="Milhes M."/>
            <person name="Lampietro C."/>
            <person name="Lopez Roques C."/>
            <person name="Donnadieu C."/>
            <person name="Braasch I."/>
            <person name="Desvignes T."/>
            <person name="Postlethwait J."/>
            <person name="Bobe J."/>
            <person name="Guiguen Y."/>
            <person name="Dirks R."/>
        </authorList>
    </citation>
    <scope>NUCLEOTIDE SEQUENCE</scope>
    <source>
        <strain evidence="13">Tag_6206</strain>
        <tissue evidence="13">Liver</tissue>
    </source>
</reference>
<dbReference type="GO" id="GO:0040034">
    <property type="term" value="P:regulation of development, heterochronic"/>
    <property type="evidence" value="ECO:0007669"/>
    <property type="project" value="UniProtKB-ARBA"/>
</dbReference>
<evidence type="ECO:0000259" key="12">
    <source>
        <dbReference type="PROSITE" id="PS50061"/>
    </source>
</evidence>
<evidence type="ECO:0000256" key="5">
    <source>
        <dbReference type="ARBA" id="ARBA00023015"/>
    </source>
</evidence>
<keyword evidence="6 10" id="KW-0238">DNA-binding</keyword>
<dbReference type="InterPro" id="IPR036390">
    <property type="entry name" value="WH_DNA-bd_sf"/>
</dbReference>
<dbReference type="InterPro" id="IPR046328">
    <property type="entry name" value="ETS_fam"/>
</dbReference>
<name>A0A9D3RKD5_ANGAN</name>
<evidence type="ECO:0000256" key="3">
    <source>
        <dbReference type="ARBA" id="ARBA00022473"/>
    </source>
</evidence>
<dbReference type="GO" id="GO:0000981">
    <property type="term" value="F:DNA-binding transcription factor activity, RNA polymerase II-specific"/>
    <property type="evidence" value="ECO:0007669"/>
    <property type="project" value="TreeGrafter"/>
</dbReference>
<comment type="similarity">
    <text evidence="2 10">Belongs to the ETS family.</text>
</comment>
<dbReference type="PROSITE" id="PS50061">
    <property type="entry name" value="ETS_DOMAIN_3"/>
    <property type="match status" value="1"/>
</dbReference>
<feature type="region of interest" description="Disordered" evidence="11">
    <location>
        <begin position="299"/>
        <end position="354"/>
    </location>
</feature>
<sequence length="593" mass="64855">MATAVGQGEIVFEFASTCMDSEQQLDDSLAFPAVIVEQVPGAHVLDYSGLSCERTAAEVLHPASMEMARELVVGEDVSITVEASYKDDNEDAIEVAEALLHMDSPDHSDERRLLLVCSPAADVFVRTASSPVTSMSHSASEFLHDHIQTDSGAEGVTHISKKKVAVRKRPESQSPAPDFIMKKRNRLGKGHQMYLWEFLMALLQDKATCPKYIKWTHQEKGIFKLVDSKAVSRLWGKHKNKPDMNYETMGRALRYYYQRGILAKVEGQRLVYQFTEMAKSLVGIDTDDLLVEHDHLFEEKTLSENPSPPHPAPKPSNRGGGKQRAKRTEGNPGSTVAQPGTVLRPPEGDGGSTTRAVRPLGLIQQQHLPIVSAEMLRTLQNIQSLQPGQTGSVFRTVQLLENLQSVQEREATGTSQQGVPVDPFRVSAAEPTTLTLAEDQSIQSLMLQAVPLTTTVDGQNVSMTTVHPKYFLQTIPSSQTVTLLMETVPCNEVAGQQVVCTDTQLLSTLPSPLVGGATSVVTLPGGGQQLVTQPPGTVIASVVTAPESKQVVMEDVEEMDLESHPDMKLEHFSVVVLNDSWVGFDPNHKELES</sequence>
<evidence type="ECO:0000256" key="9">
    <source>
        <dbReference type="ARBA" id="ARBA00023242"/>
    </source>
</evidence>
<organism evidence="13 14">
    <name type="scientific">Anguilla anguilla</name>
    <name type="common">European freshwater eel</name>
    <name type="synonym">Muraena anguilla</name>
    <dbReference type="NCBI Taxonomy" id="7936"/>
    <lineage>
        <taxon>Eukaryota</taxon>
        <taxon>Metazoa</taxon>
        <taxon>Chordata</taxon>
        <taxon>Craniata</taxon>
        <taxon>Vertebrata</taxon>
        <taxon>Euteleostomi</taxon>
        <taxon>Actinopterygii</taxon>
        <taxon>Neopterygii</taxon>
        <taxon>Teleostei</taxon>
        <taxon>Anguilliformes</taxon>
        <taxon>Anguillidae</taxon>
        <taxon>Anguilla</taxon>
    </lineage>
</organism>
<dbReference type="PANTHER" id="PTHR11849">
    <property type="entry name" value="ETS"/>
    <property type="match status" value="1"/>
</dbReference>
<comment type="subcellular location">
    <subcellularLocation>
        <location evidence="1 10">Nucleus</location>
    </subcellularLocation>
</comment>
<dbReference type="GO" id="GO:0043565">
    <property type="term" value="F:sequence-specific DNA binding"/>
    <property type="evidence" value="ECO:0007669"/>
    <property type="project" value="InterPro"/>
</dbReference>
<evidence type="ECO:0000256" key="10">
    <source>
        <dbReference type="RuleBase" id="RU004019"/>
    </source>
</evidence>
<comment type="caution">
    <text evidence="13">The sequence shown here is derived from an EMBL/GenBank/DDBJ whole genome shotgun (WGS) entry which is preliminary data.</text>
</comment>
<evidence type="ECO:0000256" key="2">
    <source>
        <dbReference type="ARBA" id="ARBA00005562"/>
    </source>
</evidence>
<evidence type="ECO:0000256" key="8">
    <source>
        <dbReference type="ARBA" id="ARBA00023163"/>
    </source>
</evidence>
<dbReference type="FunFam" id="1.10.10.10:FF:000411">
    <property type="entry name" value="Ecdysone-induced protein 74EF isoform A"/>
    <property type="match status" value="1"/>
</dbReference>
<keyword evidence="3" id="KW-0217">Developmental protein</keyword>
<evidence type="ECO:0000313" key="14">
    <source>
        <dbReference type="Proteomes" id="UP001044222"/>
    </source>
</evidence>
<gene>
    <name evidence="13" type="ORF">ANANG_G00278920</name>
</gene>
<dbReference type="GO" id="GO:0045893">
    <property type="term" value="P:positive regulation of DNA-templated transcription"/>
    <property type="evidence" value="ECO:0007669"/>
    <property type="project" value="UniProtKB-ARBA"/>
</dbReference>
<dbReference type="GO" id="GO:0005634">
    <property type="term" value="C:nucleus"/>
    <property type="evidence" value="ECO:0007669"/>
    <property type="project" value="UniProtKB-SubCell"/>
</dbReference>
<proteinExistence type="inferred from homology"/>
<dbReference type="InterPro" id="IPR000418">
    <property type="entry name" value="Ets_dom"/>
</dbReference>
<evidence type="ECO:0000256" key="1">
    <source>
        <dbReference type="ARBA" id="ARBA00004123"/>
    </source>
</evidence>
<dbReference type="EMBL" id="JAFIRN010000016">
    <property type="protein sequence ID" value="KAG5833726.1"/>
    <property type="molecule type" value="Genomic_DNA"/>
</dbReference>
<evidence type="ECO:0000313" key="13">
    <source>
        <dbReference type="EMBL" id="KAG5833726.1"/>
    </source>
</evidence>
<accession>A0A9D3RKD5</accession>
<keyword evidence="7" id="KW-0010">Activator</keyword>
<evidence type="ECO:0000256" key="11">
    <source>
        <dbReference type="SAM" id="MobiDB-lite"/>
    </source>
</evidence>
<protein>
    <recommendedName>
        <fullName evidence="12">ETS domain-containing protein</fullName>
    </recommendedName>
</protein>
<dbReference type="PRINTS" id="PR00454">
    <property type="entry name" value="ETSDOMAIN"/>
</dbReference>
<keyword evidence="14" id="KW-1185">Reference proteome</keyword>
<dbReference type="Pfam" id="PF00178">
    <property type="entry name" value="Ets"/>
    <property type="match status" value="1"/>
</dbReference>
<evidence type="ECO:0000256" key="6">
    <source>
        <dbReference type="ARBA" id="ARBA00023125"/>
    </source>
</evidence>
<dbReference type="PANTHER" id="PTHR11849:SF156">
    <property type="entry name" value="ETS-RELATED TRANSCRIPTION FACTOR ELF-1"/>
    <property type="match status" value="1"/>
</dbReference>
<dbReference type="InterPro" id="IPR036388">
    <property type="entry name" value="WH-like_DNA-bd_sf"/>
</dbReference>
<keyword evidence="8" id="KW-0804">Transcription</keyword>
<feature type="domain" description="ETS" evidence="12">
    <location>
        <begin position="193"/>
        <end position="275"/>
    </location>
</feature>
<dbReference type="Gene3D" id="1.10.10.10">
    <property type="entry name" value="Winged helix-like DNA-binding domain superfamily/Winged helix DNA-binding domain"/>
    <property type="match status" value="1"/>
</dbReference>